<dbReference type="AlphaFoldDB" id="A0A4Q7MS50"/>
<dbReference type="InterPro" id="IPR051532">
    <property type="entry name" value="Ester_Hydrolysis_Enzymes"/>
</dbReference>
<evidence type="ECO:0000259" key="2">
    <source>
        <dbReference type="Pfam" id="PF13472"/>
    </source>
</evidence>
<keyword evidence="1" id="KW-0732">Signal</keyword>
<keyword evidence="4" id="KW-1185">Reference proteome</keyword>
<accession>A0A4Q7MS50</accession>
<organism evidence="3 4">
    <name type="scientific">Pseudobacter ginsenosidimutans</name>
    <dbReference type="NCBI Taxonomy" id="661488"/>
    <lineage>
        <taxon>Bacteria</taxon>
        <taxon>Pseudomonadati</taxon>
        <taxon>Bacteroidota</taxon>
        <taxon>Chitinophagia</taxon>
        <taxon>Chitinophagales</taxon>
        <taxon>Chitinophagaceae</taxon>
        <taxon>Pseudobacter</taxon>
    </lineage>
</organism>
<dbReference type="EMBL" id="SGXA01000002">
    <property type="protein sequence ID" value="RZS70689.1"/>
    <property type="molecule type" value="Genomic_DNA"/>
</dbReference>
<dbReference type="SUPFAM" id="SSF52266">
    <property type="entry name" value="SGNH hydrolase"/>
    <property type="match status" value="1"/>
</dbReference>
<feature type="signal peptide" evidence="1">
    <location>
        <begin position="1"/>
        <end position="24"/>
    </location>
</feature>
<gene>
    <name evidence="3" type="ORF">EV199_2582</name>
</gene>
<dbReference type="GO" id="GO:0004622">
    <property type="term" value="F:phosphatidylcholine lysophospholipase activity"/>
    <property type="evidence" value="ECO:0007669"/>
    <property type="project" value="TreeGrafter"/>
</dbReference>
<evidence type="ECO:0000313" key="3">
    <source>
        <dbReference type="EMBL" id="RZS70689.1"/>
    </source>
</evidence>
<dbReference type="PANTHER" id="PTHR30383">
    <property type="entry name" value="THIOESTERASE 1/PROTEASE 1/LYSOPHOSPHOLIPASE L1"/>
    <property type="match status" value="1"/>
</dbReference>
<dbReference type="Proteomes" id="UP000293874">
    <property type="component" value="Unassembled WGS sequence"/>
</dbReference>
<evidence type="ECO:0000313" key="4">
    <source>
        <dbReference type="Proteomes" id="UP000293874"/>
    </source>
</evidence>
<protein>
    <submittedName>
        <fullName evidence="3">Lysophospholipase L1-like esterase</fullName>
    </submittedName>
</protein>
<dbReference type="InterPro" id="IPR013830">
    <property type="entry name" value="SGNH_hydro"/>
</dbReference>
<name>A0A4Q7MS50_9BACT</name>
<dbReference type="Pfam" id="PF13472">
    <property type="entry name" value="Lipase_GDSL_2"/>
    <property type="match status" value="1"/>
</dbReference>
<comment type="caution">
    <text evidence="3">The sequence shown here is derived from an EMBL/GenBank/DDBJ whole genome shotgun (WGS) entry which is preliminary data.</text>
</comment>
<proteinExistence type="predicted"/>
<feature type="domain" description="SGNH hydrolase-type esterase" evidence="2">
    <location>
        <begin position="60"/>
        <end position="208"/>
    </location>
</feature>
<reference evidence="3 4" key="1">
    <citation type="submission" date="2019-02" db="EMBL/GenBank/DDBJ databases">
        <title>Genomic Encyclopedia of Type Strains, Phase IV (KMG-IV): sequencing the most valuable type-strain genomes for metagenomic binning, comparative biology and taxonomic classification.</title>
        <authorList>
            <person name="Goeker M."/>
        </authorList>
    </citation>
    <scope>NUCLEOTIDE SEQUENCE [LARGE SCALE GENOMIC DNA]</scope>
    <source>
        <strain evidence="3 4">DSM 18116</strain>
    </source>
</reference>
<sequence>MMKKLRYTFLSVCLLLIVAAQSFAQPFINEIQQFRKQDSISTPPANPILFVGSSSFRMWKDVKDYFPGYTIVNRGFGGSGLPHVIQYAEDVIFKYNPRQIVIYCGENDLGPNVKGEYISGKFKELFLLIRSRMPNVPIAYVSMKPSPRREKFLDGMKDGNKQIKKFLKKKKKTAYIDVFTAMRNADGSLRTDIFLEDNLHMNANGYKIWQPLIQQHLIKD</sequence>
<dbReference type="InterPro" id="IPR036514">
    <property type="entry name" value="SGNH_hydro_sf"/>
</dbReference>
<dbReference type="RefSeq" id="WP_225980059.1">
    <property type="nucleotide sequence ID" value="NZ_CP042431.1"/>
</dbReference>
<feature type="chain" id="PRO_5020351417" evidence="1">
    <location>
        <begin position="25"/>
        <end position="220"/>
    </location>
</feature>
<dbReference type="Gene3D" id="3.40.50.1110">
    <property type="entry name" value="SGNH hydrolase"/>
    <property type="match status" value="1"/>
</dbReference>
<dbReference type="PANTHER" id="PTHR30383:SF5">
    <property type="entry name" value="SGNH HYDROLASE-TYPE ESTERASE DOMAIN-CONTAINING PROTEIN"/>
    <property type="match status" value="1"/>
</dbReference>
<evidence type="ECO:0000256" key="1">
    <source>
        <dbReference type="SAM" id="SignalP"/>
    </source>
</evidence>